<sequence>MISMNESGFMLFPSNGVQICISREKERYRMLNSVCIPDSVSVQIYAGSNRVSIINEVVQSEPGLIFPGQLNLGGDEPFIANVSSDQLVALISLCRKIRQHETPYSTPRKRYSRRTPLQA</sequence>
<dbReference type="EMBL" id="LCQD01000008">
    <property type="protein sequence ID" value="KKW12846.1"/>
    <property type="molecule type" value="Genomic_DNA"/>
</dbReference>
<evidence type="ECO:0000313" key="2">
    <source>
        <dbReference type="Proteomes" id="UP000034588"/>
    </source>
</evidence>
<proteinExistence type="predicted"/>
<dbReference type="AlphaFoldDB" id="A0A0G1W271"/>
<accession>A0A0G1W271</accession>
<evidence type="ECO:0000313" key="1">
    <source>
        <dbReference type="EMBL" id="KKW12846.1"/>
    </source>
</evidence>
<organism evidence="1 2">
    <name type="scientific">Candidatus Gottesmanbacteria bacterium GW2011_GWB1_49_7</name>
    <dbReference type="NCBI Taxonomy" id="1618448"/>
    <lineage>
        <taxon>Bacteria</taxon>
        <taxon>Candidatus Gottesmaniibacteriota</taxon>
    </lineage>
</organism>
<comment type="caution">
    <text evidence="1">The sequence shown here is derived from an EMBL/GenBank/DDBJ whole genome shotgun (WGS) entry which is preliminary data.</text>
</comment>
<gene>
    <name evidence="1" type="ORF">UY48_C0008G0021</name>
</gene>
<protein>
    <submittedName>
        <fullName evidence="1">Uncharacterized protein</fullName>
    </submittedName>
</protein>
<reference evidence="1 2" key="1">
    <citation type="journal article" date="2015" name="Nature">
        <title>rRNA introns, odd ribosomes, and small enigmatic genomes across a large radiation of phyla.</title>
        <authorList>
            <person name="Brown C.T."/>
            <person name="Hug L.A."/>
            <person name="Thomas B.C."/>
            <person name="Sharon I."/>
            <person name="Castelle C.J."/>
            <person name="Singh A."/>
            <person name="Wilkins M.J."/>
            <person name="Williams K.H."/>
            <person name="Banfield J.F."/>
        </authorList>
    </citation>
    <scope>NUCLEOTIDE SEQUENCE [LARGE SCALE GENOMIC DNA]</scope>
</reference>
<name>A0A0G1W271_9BACT</name>
<dbReference type="Proteomes" id="UP000034588">
    <property type="component" value="Unassembled WGS sequence"/>
</dbReference>